<name>A0AAE9ZBC1_9PROT</name>
<evidence type="ECO:0008006" key="4">
    <source>
        <dbReference type="Google" id="ProtNLM"/>
    </source>
</evidence>
<dbReference type="AlphaFoldDB" id="A0AAE9ZBC1"/>
<keyword evidence="3" id="KW-1185">Reference proteome</keyword>
<feature type="compositionally biased region" description="Low complexity" evidence="1">
    <location>
        <begin position="22"/>
        <end position="38"/>
    </location>
</feature>
<dbReference type="PIRSF" id="PIRSF031679">
    <property type="entry name" value="Mtase_Alr7345_prd"/>
    <property type="match status" value="1"/>
</dbReference>
<evidence type="ECO:0000256" key="1">
    <source>
        <dbReference type="SAM" id="MobiDB-lite"/>
    </source>
</evidence>
<dbReference type="InterPro" id="IPR029063">
    <property type="entry name" value="SAM-dependent_MTases_sf"/>
</dbReference>
<proteinExistence type="predicted"/>
<sequence length="314" mass="34092">MKYLLTSAAALALAACGQQSGSTTESSDSNTSEMTSETEVVETNDEASDAMTASEKLDAVLAAQSDDVKARYQYRNPKETLEFFGVEPGMTVVDSLPGEPGWYGNILIPYLGEDGKIIGADYSMEMWPLFTNFATEEFLENRRSWADQYVAAAEAAAGENGPAVDAFVFGSAPESMAGTVDVVLMMRAAHHFNRLEEGRFFTEALADINMVLKPGGIVGVVQHRASEDSPDEWAIGNAGYVKQSQVVSVFENAGFELVDSSEINANPADQPTTDDIVWRLPPSLGTSRDNPELRAEMEAIGESDRMTLKFRKPE</sequence>
<gene>
    <name evidence="2" type="ORF">PUV54_15950</name>
</gene>
<organism evidence="2 3">
    <name type="scientific">Hyphococcus flavus</name>
    <dbReference type="NCBI Taxonomy" id="1866326"/>
    <lineage>
        <taxon>Bacteria</taxon>
        <taxon>Pseudomonadati</taxon>
        <taxon>Pseudomonadota</taxon>
        <taxon>Alphaproteobacteria</taxon>
        <taxon>Parvularculales</taxon>
        <taxon>Parvularculaceae</taxon>
        <taxon>Hyphococcus</taxon>
    </lineage>
</organism>
<evidence type="ECO:0000313" key="2">
    <source>
        <dbReference type="EMBL" id="WDI31444.1"/>
    </source>
</evidence>
<dbReference type="RefSeq" id="WP_274493333.1">
    <property type="nucleotide sequence ID" value="NZ_CP118166.1"/>
</dbReference>
<dbReference type="InterPro" id="IPR016980">
    <property type="entry name" value="S-AdoMet-dep_MeTrfase_Alr7345"/>
</dbReference>
<dbReference type="PROSITE" id="PS51257">
    <property type="entry name" value="PROKAR_LIPOPROTEIN"/>
    <property type="match status" value="1"/>
</dbReference>
<dbReference type="SUPFAM" id="SSF53335">
    <property type="entry name" value="S-adenosyl-L-methionine-dependent methyltransferases"/>
    <property type="match status" value="1"/>
</dbReference>
<dbReference type="Proteomes" id="UP001214043">
    <property type="component" value="Chromosome"/>
</dbReference>
<accession>A0AAE9ZBC1</accession>
<dbReference type="Gene3D" id="3.40.50.150">
    <property type="entry name" value="Vaccinia Virus protein VP39"/>
    <property type="match status" value="1"/>
</dbReference>
<protein>
    <recommendedName>
        <fullName evidence="4">Methyltransferase</fullName>
    </recommendedName>
</protein>
<reference evidence="2" key="1">
    <citation type="submission" date="2023-02" db="EMBL/GenBank/DDBJ databases">
        <title>Genome sequence of Hyphococcus flavus.</title>
        <authorList>
            <person name="Rong J.-C."/>
            <person name="Zhao Q."/>
            <person name="Yi M."/>
            <person name="Wu J.-Y."/>
        </authorList>
    </citation>
    <scope>NUCLEOTIDE SEQUENCE</scope>
    <source>
        <strain evidence="2">MCCC 1K03223</strain>
    </source>
</reference>
<dbReference type="EMBL" id="CP118166">
    <property type="protein sequence ID" value="WDI31444.1"/>
    <property type="molecule type" value="Genomic_DNA"/>
</dbReference>
<evidence type="ECO:0000313" key="3">
    <source>
        <dbReference type="Proteomes" id="UP001214043"/>
    </source>
</evidence>
<feature type="compositionally biased region" description="Acidic residues" evidence="1">
    <location>
        <begin position="39"/>
        <end position="48"/>
    </location>
</feature>
<feature type="region of interest" description="Disordered" evidence="1">
    <location>
        <begin position="16"/>
        <end position="49"/>
    </location>
</feature>
<dbReference type="KEGG" id="hfl:PUV54_15950"/>